<reference evidence="2 3" key="1">
    <citation type="journal article" date="2019" name="Commun. Biol.">
        <title>The bagworm genome reveals a unique fibroin gene that provides high tensile strength.</title>
        <authorList>
            <person name="Kono N."/>
            <person name="Nakamura H."/>
            <person name="Ohtoshi R."/>
            <person name="Tomita M."/>
            <person name="Numata K."/>
            <person name="Arakawa K."/>
        </authorList>
    </citation>
    <scope>NUCLEOTIDE SEQUENCE [LARGE SCALE GENOMIC DNA]</scope>
</reference>
<feature type="transmembrane region" description="Helical" evidence="1">
    <location>
        <begin position="20"/>
        <end position="38"/>
    </location>
</feature>
<proteinExistence type="predicted"/>
<name>A0A4C2A8E1_EUMVA</name>
<gene>
    <name evidence="2" type="primary">SLC7A5</name>
    <name evidence="2" type="ORF">EVAR_68470_1</name>
</gene>
<evidence type="ECO:0000256" key="1">
    <source>
        <dbReference type="SAM" id="Phobius"/>
    </source>
</evidence>
<dbReference type="Proteomes" id="UP000299102">
    <property type="component" value="Unassembled WGS sequence"/>
</dbReference>
<feature type="non-terminal residue" evidence="2">
    <location>
        <position position="47"/>
    </location>
</feature>
<protein>
    <submittedName>
        <fullName evidence="2">Large neutral amino acids transporter small subunit 1</fullName>
    </submittedName>
</protein>
<evidence type="ECO:0000313" key="2">
    <source>
        <dbReference type="EMBL" id="GBP96072.1"/>
    </source>
</evidence>
<dbReference type="EMBL" id="BGZK01002729">
    <property type="protein sequence ID" value="GBP96072.1"/>
    <property type="molecule type" value="Genomic_DNA"/>
</dbReference>
<dbReference type="PANTHER" id="PTHR11785:SF528">
    <property type="entry name" value="AMINO ACID TRANSPORTER PROTEIN JHI-21"/>
    <property type="match status" value="1"/>
</dbReference>
<dbReference type="PANTHER" id="PTHR11785">
    <property type="entry name" value="AMINO ACID TRANSPORTER"/>
    <property type="match status" value="1"/>
</dbReference>
<accession>A0A4C2A8E1</accession>
<comment type="caution">
    <text evidence="2">The sequence shown here is derived from an EMBL/GenBank/DDBJ whole genome shotgun (WGS) entry which is preliminary data.</text>
</comment>
<keyword evidence="1" id="KW-0472">Membrane</keyword>
<dbReference type="Gene3D" id="1.20.1740.10">
    <property type="entry name" value="Amino acid/polyamine transporter I"/>
    <property type="match status" value="1"/>
</dbReference>
<dbReference type="AlphaFoldDB" id="A0A4C2A8E1"/>
<evidence type="ECO:0000313" key="3">
    <source>
        <dbReference type="Proteomes" id="UP000299102"/>
    </source>
</evidence>
<sequence>MGEASQAGGENVALKRKITLFNGVGIIIGTIIGSGIFISPTGVFKYT</sequence>
<organism evidence="2 3">
    <name type="scientific">Eumeta variegata</name>
    <name type="common">Bagworm moth</name>
    <name type="synonym">Eumeta japonica</name>
    <dbReference type="NCBI Taxonomy" id="151549"/>
    <lineage>
        <taxon>Eukaryota</taxon>
        <taxon>Metazoa</taxon>
        <taxon>Ecdysozoa</taxon>
        <taxon>Arthropoda</taxon>
        <taxon>Hexapoda</taxon>
        <taxon>Insecta</taxon>
        <taxon>Pterygota</taxon>
        <taxon>Neoptera</taxon>
        <taxon>Endopterygota</taxon>
        <taxon>Lepidoptera</taxon>
        <taxon>Glossata</taxon>
        <taxon>Ditrysia</taxon>
        <taxon>Tineoidea</taxon>
        <taxon>Psychidae</taxon>
        <taxon>Oiketicinae</taxon>
        <taxon>Eumeta</taxon>
    </lineage>
</organism>
<keyword evidence="1" id="KW-1133">Transmembrane helix</keyword>
<dbReference type="STRING" id="151549.A0A4C2A8E1"/>
<keyword evidence="3" id="KW-1185">Reference proteome</keyword>
<keyword evidence="1" id="KW-0812">Transmembrane</keyword>
<dbReference type="GO" id="GO:0015179">
    <property type="term" value="F:L-amino acid transmembrane transporter activity"/>
    <property type="evidence" value="ECO:0007669"/>
    <property type="project" value="TreeGrafter"/>
</dbReference>
<dbReference type="InterPro" id="IPR050598">
    <property type="entry name" value="AminoAcid_Transporter"/>
</dbReference>